<dbReference type="InterPro" id="IPR040043">
    <property type="entry name" value="ACTMAP"/>
</dbReference>
<name>A0A0N5ATS2_9BILA</name>
<dbReference type="PANTHER" id="PTHR28631">
    <property type="entry name" value="UPF0692 PROTEIN C19ORF54"/>
    <property type="match status" value="1"/>
</dbReference>
<dbReference type="GO" id="GO:0006508">
    <property type="term" value="P:proteolysis"/>
    <property type="evidence" value="ECO:0007669"/>
    <property type="project" value="UniProtKB-KW"/>
</dbReference>
<accession>A0A0N5ATS2</accession>
<evidence type="ECO:0000256" key="3">
    <source>
        <dbReference type="ARBA" id="ARBA00022801"/>
    </source>
</evidence>
<dbReference type="STRING" id="451379.A0A0N5ATS2"/>
<reference evidence="9" key="1">
    <citation type="submission" date="2017-02" db="UniProtKB">
        <authorList>
            <consortium name="WormBaseParasite"/>
        </authorList>
    </citation>
    <scope>IDENTIFICATION</scope>
</reference>
<dbReference type="Proteomes" id="UP000046393">
    <property type="component" value="Unplaced"/>
</dbReference>
<evidence type="ECO:0000256" key="2">
    <source>
        <dbReference type="ARBA" id="ARBA00022670"/>
    </source>
</evidence>
<sequence length="96" mass="10523">MPLGQNAHFNISPVLENRIRLVLQNYNSGNDDECCGAEAFCRTIIPIAQDGPQCGLVSALMAANTILMSKEDNVDRLLELAKKKGYTNYGEMFSGI</sequence>
<organism evidence="8 9">
    <name type="scientific">Syphacia muris</name>
    <dbReference type="NCBI Taxonomy" id="451379"/>
    <lineage>
        <taxon>Eukaryota</taxon>
        <taxon>Metazoa</taxon>
        <taxon>Ecdysozoa</taxon>
        <taxon>Nematoda</taxon>
        <taxon>Chromadorea</taxon>
        <taxon>Rhabditida</taxon>
        <taxon>Spirurina</taxon>
        <taxon>Oxyuridomorpha</taxon>
        <taxon>Oxyuroidea</taxon>
        <taxon>Oxyuridae</taxon>
        <taxon>Syphacia</taxon>
    </lineage>
</organism>
<evidence type="ECO:0000313" key="8">
    <source>
        <dbReference type="Proteomes" id="UP000046393"/>
    </source>
</evidence>
<evidence type="ECO:0000256" key="7">
    <source>
        <dbReference type="ARBA" id="ARBA00049041"/>
    </source>
</evidence>
<dbReference type="AlphaFoldDB" id="A0A0N5ATS2"/>
<keyword evidence="3" id="KW-0378">Hydrolase</keyword>
<dbReference type="PANTHER" id="PTHR28631:SF1">
    <property type="entry name" value="ACTIN MATURATION PROTEASE"/>
    <property type="match status" value="1"/>
</dbReference>
<comment type="similarity">
    <text evidence="4">Belongs to the ACTMAP family.</text>
</comment>
<evidence type="ECO:0000256" key="4">
    <source>
        <dbReference type="ARBA" id="ARBA00034725"/>
    </source>
</evidence>
<evidence type="ECO:0000313" key="9">
    <source>
        <dbReference type="WBParaSite" id="SMUV_0000823901-mRNA-1"/>
    </source>
</evidence>
<protein>
    <recommendedName>
        <fullName evidence="5">Actin maturation protease</fullName>
    </recommendedName>
    <alternativeName>
        <fullName evidence="6">Actin aminopeptidase ACTMAP</fullName>
    </alternativeName>
</protein>
<dbReference type="WBParaSite" id="SMUV_0000823901-mRNA-1">
    <property type="protein sequence ID" value="SMUV_0000823901-mRNA-1"/>
    <property type="gene ID" value="SMUV_0000823901"/>
</dbReference>
<evidence type="ECO:0000256" key="1">
    <source>
        <dbReference type="ARBA" id="ARBA00022438"/>
    </source>
</evidence>
<keyword evidence="1" id="KW-0031">Aminopeptidase</keyword>
<evidence type="ECO:0000256" key="5">
    <source>
        <dbReference type="ARBA" id="ARBA00034848"/>
    </source>
</evidence>
<dbReference type="GO" id="GO:0004177">
    <property type="term" value="F:aminopeptidase activity"/>
    <property type="evidence" value="ECO:0007669"/>
    <property type="project" value="UniProtKB-KW"/>
</dbReference>
<comment type="catalytic activity">
    <reaction evidence="7">
        <text>N-terminal N(alpha)-acetyl-L-cysteinyl-L-aspartyl-[protein] + H2O = N-terminal L-aspartyl-[protein] + N-acetyl-L-cysteine</text>
        <dbReference type="Rhea" id="RHEA:74579"/>
        <dbReference type="Rhea" id="RHEA-COMP:12669"/>
        <dbReference type="Rhea" id="RHEA-COMP:18395"/>
        <dbReference type="ChEBI" id="CHEBI:15377"/>
        <dbReference type="ChEBI" id="CHEBI:64720"/>
        <dbReference type="ChEBI" id="CHEBI:78236"/>
        <dbReference type="ChEBI" id="CHEBI:193599"/>
    </reaction>
    <physiologicalReaction direction="left-to-right" evidence="7">
        <dbReference type="Rhea" id="RHEA:74580"/>
    </physiologicalReaction>
</comment>
<proteinExistence type="inferred from homology"/>
<dbReference type="Pfam" id="PF21646">
    <property type="entry name" value="ACTMAP-like_C"/>
    <property type="match status" value="1"/>
</dbReference>
<evidence type="ECO:0000256" key="6">
    <source>
        <dbReference type="ARBA" id="ARBA00034908"/>
    </source>
</evidence>
<keyword evidence="8" id="KW-1185">Reference proteome</keyword>
<keyword evidence="2" id="KW-0645">Protease</keyword>